<keyword evidence="4" id="KW-1185">Reference proteome</keyword>
<feature type="region of interest" description="Disordered" evidence="2">
    <location>
        <begin position="97"/>
        <end position="117"/>
    </location>
</feature>
<sequence length="345" mass="38120">MDLAQQFGAVKLKKAAGGTHDRSAPIVAGQEHDASSSVEQFKNKIHAVSRASPTPLHQSRSPVIDDTPPHIQEHTFATEFLDLSMDEARALVREFDCQRGRQGQQQQQQHDQHAQSDALALADLERKIDGLMGAFARDGGAFVRLSTRSPKDAVISSERTLHEWQAELARQGPEAERDENARLVALIKASTAALKVRSGREALALAKASERSNEDLLLALEFPHQWDMKIITRQWVEMHPAMEFRGFVCGKKLTALSQYFHIVHFPALAAHKDEIARRIQAFFAERIVDLIPLDNYVIDFGIASATDDIVADGGGGEVLVIELNPFNDYVGCGPVRLAARPARGR</sequence>
<dbReference type="GeneID" id="14911578"/>
<dbReference type="EMBL" id="KB008156">
    <property type="protein sequence ID" value="ELR11215.1"/>
    <property type="molecule type" value="Genomic_DNA"/>
</dbReference>
<evidence type="ECO:0000313" key="3">
    <source>
        <dbReference type="EMBL" id="ELR11215.1"/>
    </source>
</evidence>
<dbReference type="VEuPathDB" id="AmoebaDB:ACA1_389360"/>
<dbReference type="OrthoDB" id="10258212at2759"/>
<comment type="similarity">
    <text evidence="1">Belongs to the CDC123 family.</text>
</comment>
<dbReference type="KEGG" id="acan:ACA1_389360"/>
<dbReference type="InterPro" id="IPR009772">
    <property type="entry name" value="CDC123"/>
</dbReference>
<feature type="region of interest" description="Disordered" evidence="2">
    <location>
        <begin position="49"/>
        <end position="69"/>
    </location>
</feature>
<accession>L8GDL2</accession>
<protein>
    <recommendedName>
        <fullName evidence="5">Cell division cycle protein 123</fullName>
    </recommendedName>
</protein>
<organism evidence="3 4">
    <name type="scientific">Acanthamoeba castellanii (strain ATCC 30010 / Neff)</name>
    <dbReference type="NCBI Taxonomy" id="1257118"/>
    <lineage>
        <taxon>Eukaryota</taxon>
        <taxon>Amoebozoa</taxon>
        <taxon>Discosea</taxon>
        <taxon>Longamoebia</taxon>
        <taxon>Centramoebida</taxon>
        <taxon>Acanthamoebidae</taxon>
        <taxon>Acanthamoeba</taxon>
    </lineage>
</organism>
<dbReference type="PANTHER" id="PTHR15323">
    <property type="entry name" value="D123 PROTEIN"/>
    <property type="match status" value="1"/>
</dbReference>
<proteinExistence type="inferred from homology"/>
<feature type="compositionally biased region" description="Polar residues" evidence="2">
    <location>
        <begin position="51"/>
        <end position="61"/>
    </location>
</feature>
<gene>
    <name evidence="3" type="ORF">ACA1_389360</name>
</gene>
<dbReference type="OMA" id="WINLISE"/>
<evidence type="ECO:0000256" key="2">
    <source>
        <dbReference type="SAM" id="MobiDB-lite"/>
    </source>
</evidence>
<name>L8GDL2_ACACF</name>
<dbReference type="AlphaFoldDB" id="L8GDL2"/>
<dbReference type="Pfam" id="PF07065">
    <property type="entry name" value="D123"/>
    <property type="match status" value="1"/>
</dbReference>
<evidence type="ECO:0008006" key="5">
    <source>
        <dbReference type="Google" id="ProtNLM"/>
    </source>
</evidence>
<reference evidence="3 4" key="1">
    <citation type="journal article" date="2013" name="Genome Biol.">
        <title>Genome of Acanthamoeba castellanii highlights extensive lateral gene transfer and early evolution of tyrosine kinase signaling.</title>
        <authorList>
            <person name="Clarke M."/>
            <person name="Lohan A.J."/>
            <person name="Liu B."/>
            <person name="Lagkouvardos I."/>
            <person name="Roy S."/>
            <person name="Zafar N."/>
            <person name="Bertelli C."/>
            <person name="Schilde C."/>
            <person name="Kianianmomeni A."/>
            <person name="Burglin T.R."/>
            <person name="Frech C."/>
            <person name="Turcotte B."/>
            <person name="Kopec K.O."/>
            <person name="Synnott J.M."/>
            <person name="Choo C."/>
            <person name="Paponov I."/>
            <person name="Finkler A."/>
            <person name="Soon Heng Tan C."/>
            <person name="Hutchins A.P."/>
            <person name="Weinmeier T."/>
            <person name="Rattei T."/>
            <person name="Chu J.S."/>
            <person name="Gimenez G."/>
            <person name="Irimia M."/>
            <person name="Rigden D.J."/>
            <person name="Fitzpatrick D.A."/>
            <person name="Lorenzo-Morales J."/>
            <person name="Bateman A."/>
            <person name="Chiu C.H."/>
            <person name="Tang P."/>
            <person name="Hegemann P."/>
            <person name="Fromm H."/>
            <person name="Raoult D."/>
            <person name="Greub G."/>
            <person name="Miranda-Saavedra D."/>
            <person name="Chen N."/>
            <person name="Nash P."/>
            <person name="Ginger M.L."/>
            <person name="Horn M."/>
            <person name="Schaap P."/>
            <person name="Caler L."/>
            <person name="Loftus B."/>
        </authorList>
    </citation>
    <scope>NUCLEOTIDE SEQUENCE [LARGE SCALE GENOMIC DNA]</scope>
    <source>
        <strain evidence="3 4">Neff</strain>
    </source>
</reference>
<evidence type="ECO:0000313" key="4">
    <source>
        <dbReference type="Proteomes" id="UP000011083"/>
    </source>
</evidence>
<dbReference type="GO" id="GO:0005737">
    <property type="term" value="C:cytoplasm"/>
    <property type="evidence" value="ECO:0007669"/>
    <property type="project" value="TreeGrafter"/>
</dbReference>
<dbReference type="Proteomes" id="UP000011083">
    <property type="component" value="Unassembled WGS sequence"/>
</dbReference>
<feature type="compositionally biased region" description="Low complexity" evidence="2">
    <location>
        <begin position="100"/>
        <end position="109"/>
    </location>
</feature>
<evidence type="ECO:0000256" key="1">
    <source>
        <dbReference type="ARBA" id="ARBA00011047"/>
    </source>
</evidence>
<dbReference type="PANTHER" id="PTHR15323:SF6">
    <property type="entry name" value="CELL DIVISION CYCLE PROTEIN 123 HOMOLOG"/>
    <property type="match status" value="1"/>
</dbReference>
<dbReference type="RefSeq" id="XP_004333228.1">
    <property type="nucleotide sequence ID" value="XM_004333180.1"/>
</dbReference>